<evidence type="ECO:0000313" key="1">
    <source>
        <dbReference type="EMBL" id="KIL23850.1"/>
    </source>
</evidence>
<dbReference type="Proteomes" id="UP000031978">
    <property type="component" value="Unassembled WGS sequence"/>
</dbReference>
<comment type="caution">
    <text evidence="1">The sequence shown here is derived from an EMBL/GenBank/DDBJ whole genome shotgun (WGS) entry which is preliminary data.</text>
</comment>
<dbReference type="EMBL" id="JXCL01000007">
    <property type="protein sequence ID" value="KIL23850.1"/>
    <property type="molecule type" value="Genomic_DNA"/>
</dbReference>
<reference evidence="1 2" key="1">
    <citation type="submission" date="2014-12" db="EMBL/GenBank/DDBJ databases">
        <title>Draft Genome Sequences of Five Spore-Forming Food Isolates of Bacillus pumilus.</title>
        <authorList>
            <person name="de Jong A."/>
            <person name="van Heel A.J."/>
            <person name="Montalban-Lopez M."/>
            <person name="Krawczyk A.O."/>
            <person name="Berendsen E.M."/>
            <person name="Wells-Bennik M."/>
            <person name="Kuipers O.P."/>
        </authorList>
    </citation>
    <scope>NUCLEOTIDE SEQUENCE [LARGE SCALE GENOMIC DNA]</scope>
    <source>
        <strain evidence="1 2">B4127</strain>
    </source>
</reference>
<name>A0AB34QY93_BACPU</name>
<accession>A0AB34QY93</accession>
<evidence type="ECO:0000313" key="2">
    <source>
        <dbReference type="Proteomes" id="UP000031978"/>
    </source>
</evidence>
<proteinExistence type="predicted"/>
<gene>
    <name evidence="1" type="ORF">B4127_2783</name>
</gene>
<protein>
    <submittedName>
        <fullName evidence="1">Uncharacterized protein</fullName>
    </submittedName>
</protein>
<organism evidence="1 2">
    <name type="scientific">Bacillus pumilus</name>
    <name type="common">Bacillus mesentericus</name>
    <dbReference type="NCBI Taxonomy" id="1408"/>
    <lineage>
        <taxon>Bacteria</taxon>
        <taxon>Bacillati</taxon>
        <taxon>Bacillota</taxon>
        <taxon>Bacilli</taxon>
        <taxon>Bacillales</taxon>
        <taxon>Bacillaceae</taxon>
        <taxon>Bacillus</taxon>
    </lineage>
</organism>
<sequence>MKSAVSLAEAMPISEKDNVEMDRTETIVFFMFIQNTPWHVFGLALIEFNKNQISPC</sequence>
<dbReference type="AlphaFoldDB" id="A0AB34QY93"/>